<reference evidence="2 3" key="1">
    <citation type="journal article" date="2023" name="Hortic Res">
        <title>The complete reference genome for grapevine (Vitis vinifera L.) genetics and breeding.</title>
        <authorList>
            <person name="Shi X."/>
            <person name="Cao S."/>
            <person name="Wang X."/>
            <person name="Huang S."/>
            <person name="Wang Y."/>
            <person name="Liu Z."/>
            <person name="Liu W."/>
            <person name="Leng X."/>
            <person name="Peng Y."/>
            <person name="Wang N."/>
            <person name="Wang Y."/>
            <person name="Ma Z."/>
            <person name="Xu X."/>
            <person name="Zhang F."/>
            <person name="Xue H."/>
            <person name="Zhong H."/>
            <person name="Wang Y."/>
            <person name="Zhang K."/>
            <person name="Velt A."/>
            <person name="Avia K."/>
            <person name="Holtgrawe D."/>
            <person name="Grimplet J."/>
            <person name="Matus J.T."/>
            <person name="Ware D."/>
            <person name="Wu X."/>
            <person name="Wang H."/>
            <person name="Liu C."/>
            <person name="Fang Y."/>
            <person name="Rustenholz C."/>
            <person name="Cheng Z."/>
            <person name="Xiao H."/>
            <person name="Zhou Y."/>
        </authorList>
    </citation>
    <scope>NUCLEOTIDE SEQUENCE [LARGE SCALE GENOMIC DNA]</scope>
    <source>
        <strain evidence="3">cv. Pinot noir / PN40024</strain>
        <tissue evidence="2">Leaf</tissue>
    </source>
</reference>
<protein>
    <submittedName>
        <fullName evidence="2">Uncharacterized protein</fullName>
    </submittedName>
</protein>
<evidence type="ECO:0000256" key="1">
    <source>
        <dbReference type="SAM" id="MobiDB-lite"/>
    </source>
</evidence>
<sequence>MKRRIFQTSSTAPLHIPTGLQGPQDISRVKRGKFMDRENAHPPSCRADADASSIPIGGTQGTRCDDPKTSEYAYFKKLKKDASKSFCPLPEEDDQLKKFKSINCSRETKNMVKDSSKDLKSSLHIKQFTPVNFNSFLSPHGGASKNSDVDLKGASTLLGDTCSILKNTGECSNASKTRGTQCIDEEAFSRKRQKLRQWVDTSFPEIDALYSKGYDFISVLLSRLSPKTSENKSSKGQKMQPVEIDMKLKLQTFSESYIHSNKLQYSPIQNFRRLENGPYLNDGSSFCQIDNSKEKLLWKWDLGSPPPTCPPSKFHLQYQKQKPDCDLDGESSACLWTENDSTSDFSFEKYGLAVSSHLKELDEFHGQKELMLGSETHSLLLDWDFDNMKGDEILSIASPNMDLDMNSTLPISLADDYWQSGDNRFNASGLFPSSLLSYTSLTHSYSDSYHNYDHGQHSLEERKCLVAKLHHFPLTLSYCPNLTEYCTYDYTCKDGSIVCSPQGHHWSMSMFFNEKQHPGLEALLLSSGFDFDLRQKHFLLTDYPGEHHSSAYQALQFPQKEGICSHFVEDEFTSWLDNSNHKETLGCFSGDILNIGDWSSINLLMSLNKERACPLLLDKSSWVVSEAETDIDDCEGKHT</sequence>
<dbReference type="EMBL" id="CP126654">
    <property type="protein sequence ID" value="WJZ90817.1"/>
    <property type="molecule type" value="Genomic_DNA"/>
</dbReference>
<dbReference type="Proteomes" id="UP001227230">
    <property type="component" value="Chromosome 7"/>
</dbReference>
<evidence type="ECO:0000313" key="2">
    <source>
        <dbReference type="EMBL" id="WJZ90817.1"/>
    </source>
</evidence>
<feature type="compositionally biased region" description="Polar residues" evidence="1">
    <location>
        <begin position="1"/>
        <end position="12"/>
    </location>
</feature>
<accession>A0ABY9C7H2</accession>
<feature type="region of interest" description="Disordered" evidence="1">
    <location>
        <begin position="1"/>
        <end position="25"/>
    </location>
</feature>
<keyword evidence="3" id="KW-1185">Reference proteome</keyword>
<name>A0ABY9C7H2_VITVI</name>
<gene>
    <name evidence="2" type="ORF">VitviT2T_009936</name>
</gene>
<organism evidence="2 3">
    <name type="scientific">Vitis vinifera</name>
    <name type="common">Grape</name>
    <dbReference type="NCBI Taxonomy" id="29760"/>
    <lineage>
        <taxon>Eukaryota</taxon>
        <taxon>Viridiplantae</taxon>
        <taxon>Streptophyta</taxon>
        <taxon>Embryophyta</taxon>
        <taxon>Tracheophyta</taxon>
        <taxon>Spermatophyta</taxon>
        <taxon>Magnoliopsida</taxon>
        <taxon>eudicotyledons</taxon>
        <taxon>Gunneridae</taxon>
        <taxon>Pentapetalae</taxon>
        <taxon>rosids</taxon>
        <taxon>Vitales</taxon>
        <taxon>Vitaceae</taxon>
        <taxon>Viteae</taxon>
        <taxon>Vitis</taxon>
    </lineage>
</organism>
<proteinExistence type="predicted"/>
<feature type="region of interest" description="Disordered" evidence="1">
    <location>
        <begin position="38"/>
        <end position="63"/>
    </location>
</feature>
<evidence type="ECO:0000313" key="3">
    <source>
        <dbReference type="Proteomes" id="UP001227230"/>
    </source>
</evidence>